<dbReference type="Proteomes" id="UP001285441">
    <property type="component" value="Unassembled WGS sequence"/>
</dbReference>
<proteinExistence type="predicted"/>
<organism evidence="1 2">
    <name type="scientific">Podospora didyma</name>
    <dbReference type="NCBI Taxonomy" id="330526"/>
    <lineage>
        <taxon>Eukaryota</taxon>
        <taxon>Fungi</taxon>
        <taxon>Dikarya</taxon>
        <taxon>Ascomycota</taxon>
        <taxon>Pezizomycotina</taxon>
        <taxon>Sordariomycetes</taxon>
        <taxon>Sordariomycetidae</taxon>
        <taxon>Sordariales</taxon>
        <taxon>Podosporaceae</taxon>
        <taxon>Podospora</taxon>
    </lineage>
</organism>
<reference evidence="1" key="2">
    <citation type="submission" date="2023-06" db="EMBL/GenBank/DDBJ databases">
        <authorList>
            <consortium name="Lawrence Berkeley National Laboratory"/>
            <person name="Haridas S."/>
            <person name="Hensen N."/>
            <person name="Bonometti L."/>
            <person name="Westerberg I."/>
            <person name="Brannstrom I.O."/>
            <person name="Guillou S."/>
            <person name="Cros-Aarteil S."/>
            <person name="Calhoun S."/>
            <person name="Kuo A."/>
            <person name="Mondo S."/>
            <person name="Pangilinan J."/>
            <person name="Riley R."/>
            <person name="LaButti K."/>
            <person name="Andreopoulos B."/>
            <person name="Lipzen A."/>
            <person name="Chen C."/>
            <person name="Yanf M."/>
            <person name="Daum C."/>
            <person name="Ng V."/>
            <person name="Clum A."/>
            <person name="Steindorff A."/>
            <person name="Ohm R."/>
            <person name="Martin F."/>
            <person name="Silar P."/>
            <person name="Natvig D."/>
            <person name="Lalanne C."/>
            <person name="Gautier V."/>
            <person name="Ament-velasquez S.L."/>
            <person name="Kruys A."/>
            <person name="Hutchinson M.I."/>
            <person name="Powell A.J."/>
            <person name="Barry K."/>
            <person name="Miller A.N."/>
            <person name="Grigoriev I.V."/>
            <person name="Debuchy R."/>
            <person name="Gladieux P."/>
            <person name="Thoren M.H."/>
            <person name="Johannesson H."/>
        </authorList>
    </citation>
    <scope>NUCLEOTIDE SEQUENCE</scope>
    <source>
        <strain evidence="1">CBS 232.78</strain>
    </source>
</reference>
<dbReference type="AlphaFoldDB" id="A0AAE0K1Z3"/>
<evidence type="ECO:0000313" key="2">
    <source>
        <dbReference type="Proteomes" id="UP001285441"/>
    </source>
</evidence>
<keyword evidence="2" id="KW-1185">Reference proteome</keyword>
<gene>
    <name evidence="1" type="ORF">B0H63DRAFT_487658</name>
</gene>
<accession>A0AAE0K1Z3</accession>
<evidence type="ECO:0000313" key="1">
    <source>
        <dbReference type="EMBL" id="KAK3368095.1"/>
    </source>
</evidence>
<comment type="caution">
    <text evidence="1">The sequence shown here is derived from an EMBL/GenBank/DDBJ whole genome shotgun (WGS) entry which is preliminary data.</text>
</comment>
<sequence length="237" mass="26460">MEWRYGNRAGEMFEAGGRTVSLGRPAIAAHRRLAADRRKKTDDLLDEHKPFGVKWYPENASIPIPRPTKHQPFPPDVVQRRYSRDHVPIRPKPDGNPTEPAGLFLFFQTRVQRHSNTLCWGAEGTRAGEGSRRIGKGLGMRFGWTFRSPQSSSLNGPRLDFDRTPKLEGAAPAKCSPSFTQGGPSHYGPMRTRRREFLLLSNGAGEGTTHPPWGIVYCPCLTSINSLTKPIFKTLGI</sequence>
<protein>
    <submittedName>
        <fullName evidence="1">Uncharacterized protein</fullName>
    </submittedName>
</protein>
<dbReference type="EMBL" id="JAULSW010000010">
    <property type="protein sequence ID" value="KAK3368095.1"/>
    <property type="molecule type" value="Genomic_DNA"/>
</dbReference>
<reference evidence="1" key="1">
    <citation type="journal article" date="2023" name="Mol. Phylogenet. Evol.">
        <title>Genome-scale phylogeny and comparative genomics of the fungal order Sordariales.</title>
        <authorList>
            <person name="Hensen N."/>
            <person name="Bonometti L."/>
            <person name="Westerberg I."/>
            <person name="Brannstrom I.O."/>
            <person name="Guillou S."/>
            <person name="Cros-Aarteil S."/>
            <person name="Calhoun S."/>
            <person name="Haridas S."/>
            <person name="Kuo A."/>
            <person name="Mondo S."/>
            <person name="Pangilinan J."/>
            <person name="Riley R."/>
            <person name="LaButti K."/>
            <person name="Andreopoulos B."/>
            <person name="Lipzen A."/>
            <person name="Chen C."/>
            <person name="Yan M."/>
            <person name="Daum C."/>
            <person name="Ng V."/>
            <person name="Clum A."/>
            <person name="Steindorff A."/>
            <person name="Ohm R.A."/>
            <person name="Martin F."/>
            <person name="Silar P."/>
            <person name="Natvig D.O."/>
            <person name="Lalanne C."/>
            <person name="Gautier V."/>
            <person name="Ament-Velasquez S.L."/>
            <person name="Kruys A."/>
            <person name="Hutchinson M.I."/>
            <person name="Powell A.J."/>
            <person name="Barry K."/>
            <person name="Miller A.N."/>
            <person name="Grigoriev I.V."/>
            <person name="Debuchy R."/>
            <person name="Gladieux P."/>
            <person name="Hiltunen Thoren M."/>
            <person name="Johannesson H."/>
        </authorList>
    </citation>
    <scope>NUCLEOTIDE SEQUENCE</scope>
    <source>
        <strain evidence="1">CBS 232.78</strain>
    </source>
</reference>
<name>A0AAE0K1Z3_9PEZI</name>